<evidence type="ECO:0000313" key="2">
    <source>
        <dbReference type="EMBL" id="GAA2150017.1"/>
    </source>
</evidence>
<reference evidence="2 3" key="1">
    <citation type="journal article" date="2019" name="Int. J. Syst. Evol. Microbiol.">
        <title>The Global Catalogue of Microorganisms (GCM) 10K type strain sequencing project: providing services to taxonomists for standard genome sequencing and annotation.</title>
        <authorList>
            <consortium name="The Broad Institute Genomics Platform"/>
            <consortium name="The Broad Institute Genome Sequencing Center for Infectious Disease"/>
            <person name="Wu L."/>
            <person name="Ma J."/>
        </authorList>
    </citation>
    <scope>NUCLEOTIDE SEQUENCE [LARGE SCALE GENOMIC DNA]</scope>
    <source>
        <strain evidence="2 3">JCM 16022</strain>
    </source>
</reference>
<keyword evidence="3" id="KW-1185">Reference proteome</keyword>
<proteinExistence type="predicted"/>
<evidence type="ECO:0000259" key="1">
    <source>
        <dbReference type="Pfam" id="PF11716"/>
    </source>
</evidence>
<dbReference type="EMBL" id="BAAAQR010000009">
    <property type="protein sequence ID" value="GAA2150017.1"/>
    <property type="molecule type" value="Genomic_DNA"/>
</dbReference>
<dbReference type="NCBIfam" id="TIGR03086">
    <property type="entry name" value="TIGR03086 family metal-binding protein"/>
    <property type="match status" value="1"/>
</dbReference>
<dbReference type="InterPro" id="IPR017517">
    <property type="entry name" value="Maleyloyr_isom"/>
</dbReference>
<gene>
    <name evidence="2" type="ORF">GCM10009844_30440</name>
</gene>
<dbReference type="Pfam" id="PF11716">
    <property type="entry name" value="MDMPI_N"/>
    <property type="match status" value="1"/>
</dbReference>
<name>A0ABN2ZY62_9ACTN</name>
<dbReference type="NCBIfam" id="TIGR03083">
    <property type="entry name" value="maleylpyruvate isomerase family mycothiol-dependent enzyme"/>
    <property type="match status" value="1"/>
</dbReference>
<evidence type="ECO:0000313" key="3">
    <source>
        <dbReference type="Proteomes" id="UP001501771"/>
    </source>
</evidence>
<feature type="domain" description="Mycothiol-dependent maleylpyruvate isomerase metal-binding" evidence="1">
    <location>
        <begin position="20"/>
        <end position="126"/>
    </location>
</feature>
<dbReference type="SUPFAM" id="SSF109854">
    <property type="entry name" value="DinB/YfiT-like putative metalloenzymes"/>
    <property type="match status" value="1"/>
</dbReference>
<dbReference type="InterPro" id="IPR034660">
    <property type="entry name" value="DinB/YfiT-like"/>
</dbReference>
<sequence length="202" mass="20885">MIPALDGAVELLERSLGYTRVALADVDDDVLDRPTPCSAWRLDGLLAHMADSLDAFTEAAAGWVEVRPPAPSPSPVAALQDKACALLGAWARATPRLVTVGDLPVAAPLLVATAALEVAVHGWDVAQATGRGAPVPPRLARDLLPVAHLVVSAEDRGVRFGAELTATGTAYDARLLAFLGRDLTGPPRRIRANPGTGPGAAS</sequence>
<dbReference type="RefSeq" id="WP_344153920.1">
    <property type="nucleotide sequence ID" value="NZ_BAAAQR010000009.1"/>
</dbReference>
<dbReference type="InterPro" id="IPR017520">
    <property type="entry name" value="CHP03086"/>
</dbReference>
<organism evidence="2 3">
    <name type="scientific">Nocardioides koreensis</name>
    <dbReference type="NCBI Taxonomy" id="433651"/>
    <lineage>
        <taxon>Bacteria</taxon>
        <taxon>Bacillati</taxon>
        <taxon>Actinomycetota</taxon>
        <taxon>Actinomycetes</taxon>
        <taxon>Propionibacteriales</taxon>
        <taxon>Nocardioidaceae</taxon>
        <taxon>Nocardioides</taxon>
    </lineage>
</organism>
<comment type="caution">
    <text evidence="2">The sequence shown here is derived from an EMBL/GenBank/DDBJ whole genome shotgun (WGS) entry which is preliminary data.</text>
</comment>
<dbReference type="InterPro" id="IPR024344">
    <property type="entry name" value="MDMPI_metal-binding"/>
</dbReference>
<protein>
    <submittedName>
        <fullName evidence="2">TIGR03086 family metal-binding protein</fullName>
    </submittedName>
</protein>
<dbReference type="Proteomes" id="UP001501771">
    <property type="component" value="Unassembled WGS sequence"/>
</dbReference>
<accession>A0ABN2ZY62</accession>
<dbReference type="Gene3D" id="1.20.120.450">
    <property type="entry name" value="dinb family like domain"/>
    <property type="match status" value="1"/>
</dbReference>